<reference evidence="2" key="1">
    <citation type="submission" date="2018-02" db="EMBL/GenBank/DDBJ databases">
        <title>Rhizophora mucronata_Transcriptome.</title>
        <authorList>
            <person name="Meera S.P."/>
            <person name="Sreeshan A."/>
            <person name="Augustine A."/>
        </authorList>
    </citation>
    <scope>NUCLEOTIDE SEQUENCE</scope>
    <source>
        <tissue evidence="2">Leaf</tissue>
    </source>
</reference>
<dbReference type="AlphaFoldDB" id="A0A2P2JFY0"/>
<accession>A0A2P2JFY0</accession>
<organism evidence="2">
    <name type="scientific">Rhizophora mucronata</name>
    <name type="common">Asiatic mangrove</name>
    <dbReference type="NCBI Taxonomy" id="61149"/>
    <lineage>
        <taxon>Eukaryota</taxon>
        <taxon>Viridiplantae</taxon>
        <taxon>Streptophyta</taxon>
        <taxon>Embryophyta</taxon>
        <taxon>Tracheophyta</taxon>
        <taxon>Spermatophyta</taxon>
        <taxon>Magnoliopsida</taxon>
        <taxon>eudicotyledons</taxon>
        <taxon>Gunneridae</taxon>
        <taxon>Pentapetalae</taxon>
        <taxon>rosids</taxon>
        <taxon>fabids</taxon>
        <taxon>Malpighiales</taxon>
        <taxon>Rhizophoraceae</taxon>
        <taxon>Rhizophora</taxon>
    </lineage>
</organism>
<dbReference type="EMBL" id="GGEC01011872">
    <property type="protein sequence ID" value="MBW92355.1"/>
    <property type="molecule type" value="Transcribed_RNA"/>
</dbReference>
<evidence type="ECO:0000259" key="1">
    <source>
        <dbReference type="Pfam" id="PF25428"/>
    </source>
</evidence>
<dbReference type="InterPro" id="IPR057216">
    <property type="entry name" value="DUF7894"/>
</dbReference>
<dbReference type="PANTHER" id="PTHR37221">
    <property type="entry name" value="OS02G0582400 PROTEIN"/>
    <property type="match status" value="1"/>
</dbReference>
<dbReference type="Pfam" id="PF25428">
    <property type="entry name" value="DUF7894"/>
    <property type="match status" value="1"/>
</dbReference>
<proteinExistence type="predicted"/>
<feature type="domain" description="DUF7894" evidence="1">
    <location>
        <begin position="1"/>
        <end position="244"/>
    </location>
</feature>
<evidence type="ECO:0000313" key="2">
    <source>
        <dbReference type="EMBL" id="MBW92355.1"/>
    </source>
</evidence>
<name>A0A2P2JFY0_RHIMU</name>
<protein>
    <submittedName>
        <fullName evidence="2">Uncharacterized protein LOC8288332</fullName>
    </submittedName>
</protein>
<dbReference type="PANTHER" id="PTHR37221:SF1">
    <property type="entry name" value="OS02G0582400 PROTEIN"/>
    <property type="match status" value="1"/>
</dbReference>
<sequence>MKVAPNVIFLFKDIDGFAAAISDALHPNPNSSIRRLEEGPFELSLDRYGIKDRKACGNLVHFVDSNGNYQVSVLLVEMCVPPTLLCAVNEVLTQIIGEALSDLPTIIVPFLATPSKLKWDRNTLMVDGTKFSGLYSLDIGPETDITRAIASRTQKLPSTLQIHYEPLACILQLVRTLNLPTSVLTGKSGLRLSDRASGEELEILCKIGELLANTAYLSFERERIKWNPSKTSKESQEPWRALYG</sequence>